<name>A0AAD9YLR3_COLKA</name>
<dbReference type="Proteomes" id="UP001281614">
    <property type="component" value="Unassembled WGS sequence"/>
</dbReference>
<dbReference type="EMBL" id="VYYT01000068">
    <property type="protein sequence ID" value="KAK2772430.1"/>
    <property type="molecule type" value="Genomic_DNA"/>
</dbReference>
<feature type="region of interest" description="Disordered" evidence="1">
    <location>
        <begin position="1"/>
        <end position="26"/>
    </location>
</feature>
<evidence type="ECO:0000313" key="2">
    <source>
        <dbReference type="EMBL" id="KAK2772430.1"/>
    </source>
</evidence>
<dbReference type="AlphaFoldDB" id="A0AAD9YLR3"/>
<comment type="caution">
    <text evidence="2">The sequence shown here is derived from an EMBL/GenBank/DDBJ whole genome shotgun (WGS) entry which is preliminary data.</text>
</comment>
<reference evidence="2" key="1">
    <citation type="submission" date="2023-02" db="EMBL/GenBank/DDBJ databases">
        <title>Colletotrichum kahawae CIFC_Que2 genome sequencing and assembly.</title>
        <authorList>
            <person name="Baroncelli R."/>
        </authorList>
    </citation>
    <scope>NUCLEOTIDE SEQUENCE</scope>
    <source>
        <strain evidence="2">CIFC_Que2</strain>
    </source>
</reference>
<evidence type="ECO:0000256" key="1">
    <source>
        <dbReference type="SAM" id="MobiDB-lite"/>
    </source>
</evidence>
<keyword evidence="3" id="KW-1185">Reference proteome</keyword>
<organism evidence="2 3">
    <name type="scientific">Colletotrichum kahawae</name>
    <name type="common">Coffee berry disease fungus</name>
    <dbReference type="NCBI Taxonomy" id="34407"/>
    <lineage>
        <taxon>Eukaryota</taxon>
        <taxon>Fungi</taxon>
        <taxon>Dikarya</taxon>
        <taxon>Ascomycota</taxon>
        <taxon>Pezizomycotina</taxon>
        <taxon>Sordariomycetes</taxon>
        <taxon>Hypocreomycetidae</taxon>
        <taxon>Glomerellales</taxon>
        <taxon>Glomerellaceae</taxon>
        <taxon>Colletotrichum</taxon>
        <taxon>Colletotrichum gloeosporioides species complex</taxon>
    </lineage>
</organism>
<protein>
    <submittedName>
        <fullName evidence="2">Uncharacterized protein</fullName>
    </submittedName>
</protein>
<sequence>MHQSAPTIGKFPSPIPQETRRGATPSHLQIQQALLEFLENAATLVGPLFKSRSWDFQQATARPAVDPS</sequence>
<proteinExistence type="predicted"/>
<accession>A0AAD9YLR3</accession>
<evidence type="ECO:0000313" key="3">
    <source>
        <dbReference type="Proteomes" id="UP001281614"/>
    </source>
</evidence>
<gene>
    <name evidence="2" type="ORF">CKAH01_03968</name>
</gene>